<feature type="domain" description="Polysaccharide lyase family 8 C-terminal" evidence="5">
    <location>
        <begin position="895"/>
        <end position="961"/>
    </location>
</feature>
<dbReference type="Gene3D" id="2.60.220.10">
    <property type="entry name" value="Polysaccharide lyase family 8-like, C-terminal"/>
    <property type="match status" value="1"/>
</dbReference>
<dbReference type="GO" id="GO:0016837">
    <property type="term" value="F:carbon-oxygen lyase activity, acting on polysaccharides"/>
    <property type="evidence" value="ECO:0007669"/>
    <property type="project" value="UniProtKB-ARBA"/>
</dbReference>
<accession>A0A3N3FKA3</accession>
<dbReference type="InterPro" id="IPR011013">
    <property type="entry name" value="Gal_mutarotase_sf_dom"/>
</dbReference>
<dbReference type="InterPro" id="IPR003159">
    <property type="entry name" value="Lyase_8_central_dom"/>
</dbReference>
<dbReference type="Proteomes" id="UP000275941">
    <property type="component" value="Unassembled WGS sequence"/>
</dbReference>
<dbReference type="CDD" id="cd01083">
    <property type="entry name" value="GAG_Lyase"/>
    <property type="match status" value="1"/>
</dbReference>
<dbReference type="Gene3D" id="2.70.98.10">
    <property type="match status" value="1"/>
</dbReference>
<comment type="caution">
    <text evidence="7">The sequence shown here is derived from an EMBL/GenBank/DDBJ whole genome shotgun (WGS) entry which is preliminary data.</text>
</comment>
<dbReference type="GO" id="GO:0005576">
    <property type="term" value="C:extracellular region"/>
    <property type="evidence" value="ECO:0007669"/>
    <property type="project" value="InterPro"/>
</dbReference>
<evidence type="ECO:0000259" key="5">
    <source>
        <dbReference type="Pfam" id="PF02884"/>
    </source>
</evidence>
<dbReference type="Gene3D" id="2.60.120.560">
    <property type="entry name" value="Exo-inulinase, domain 1"/>
    <property type="match status" value="1"/>
</dbReference>
<dbReference type="SUPFAM" id="SSF48230">
    <property type="entry name" value="Chondroitin AC/alginate lyase"/>
    <property type="match status" value="1"/>
</dbReference>
<dbReference type="GO" id="GO:0005975">
    <property type="term" value="P:carbohydrate metabolic process"/>
    <property type="evidence" value="ECO:0007669"/>
    <property type="project" value="InterPro"/>
</dbReference>
<keyword evidence="3 7" id="KW-0456">Lyase</keyword>
<evidence type="ECO:0000259" key="6">
    <source>
        <dbReference type="Pfam" id="PF08124"/>
    </source>
</evidence>
<dbReference type="Pfam" id="PF08124">
    <property type="entry name" value="Lyase_8_N"/>
    <property type="match status" value="1"/>
</dbReference>
<dbReference type="Pfam" id="PF02278">
    <property type="entry name" value="Lyase_8"/>
    <property type="match status" value="1"/>
</dbReference>
<dbReference type="InterPro" id="IPR038970">
    <property type="entry name" value="Lyase_8"/>
</dbReference>
<dbReference type="GO" id="GO:0030246">
    <property type="term" value="F:carbohydrate binding"/>
    <property type="evidence" value="ECO:0007669"/>
    <property type="project" value="InterPro"/>
</dbReference>
<comment type="similarity">
    <text evidence="1">Belongs to the polysaccharide lyase 8 family.</text>
</comment>
<dbReference type="PANTHER" id="PTHR38481:SF1">
    <property type="entry name" value="HYALURONATE LYASE"/>
    <property type="match status" value="1"/>
</dbReference>
<dbReference type="InterPro" id="IPR011071">
    <property type="entry name" value="Lyase_8-like_C"/>
</dbReference>
<dbReference type="InterPro" id="IPR004103">
    <property type="entry name" value="Lyase_8_C"/>
</dbReference>
<keyword evidence="2" id="KW-0732">Signal</keyword>
<dbReference type="Pfam" id="PF02884">
    <property type="entry name" value="Lyase_8_C"/>
    <property type="match status" value="1"/>
</dbReference>
<evidence type="ECO:0000256" key="2">
    <source>
        <dbReference type="ARBA" id="ARBA00022729"/>
    </source>
</evidence>
<protein>
    <submittedName>
        <fullName evidence="7">Polysaccharide lyase</fullName>
    </submittedName>
</protein>
<evidence type="ECO:0000256" key="1">
    <source>
        <dbReference type="ARBA" id="ARBA00006699"/>
    </source>
</evidence>
<feature type="domain" description="Polysaccharide lyase family 8 central" evidence="4">
    <location>
        <begin position="615"/>
        <end position="881"/>
    </location>
</feature>
<sequence>MKNRKIWVMLVGLFTALTSGFMGTTLTFAEENEASQTIEQPSYISDFPNQVGHWQDLVGTAEKKNDSAGLWIANTKQGTNLESVSINLDAREQSSGDLELTFLYEGQSNFGLVFRGDKQKTSQWQSFAYNRDGRWQLGQPGGKWLTNIPGPTLLSGQQYKLLVRYDGKKIQTFLNDQLFYENEEVHYPDGTSINDDWMGAVGIRLFGNLSKLNIISMKSGSVGSIPVIDSSAEYRELKEKWRNQLVSKEYDSTNQALVDYVQKISNEATELDQTMNKEPNRSYLWPLEPGNTPSADLTTQFTKLQKLALAYGTKGSTLYQDDKLAATIIDGLDFMVTQKGYDGKKYHGNWWDWQIGVPQKFLNILMILEDKVSPEKQQIYTNALSSYVPDPFKQLYTKPQGTFVDLAFIPNFVTSGANRTDLALTVLGLGILQKDSGKINQASSSIVDVFKLVTKGDGFYQDGSFIQHNNIPYTGSYGNVLVKGVGQILAITADSSFQMDATLVTEFVENVDRAFLPLIYKGEMLPTVNGRSISRAPAVGKTGYGSTTMYNLLIVAKFAPNNYQKKFQEAVKYWMKENPDYYLTNARDFNDLQMTMQLLTNPEITGGQLPFTGTKLYASMDRFVQRTPSYMFGLGLYSKRTASFEAGNKENKRGWHTGDGMMYVYNDDEVQFNSSYWPTVDPYRLPGTTVDTISLADEVSAFTTITSKEQWVGGVTSENQAVVGMALNKDGTKNNGKLLPMNLQAKKSWFVLNGQIIALGAGIKGDTEASIETVVDNRLLNDAYQYQVLSNIGEIHEKNETSKKQWLLLKSDHSNANMGYYFPEETTVNVKSETRKGTYKAINEAFPSDKEYVGDYRTFTIQHGQHPTNEHYAYVVLPGIDETDLKTYAAKKTVEVLSNTEEIQAVKQEEEGYLGVNIWSETGGTIAGITSNKAISLMRKTQQHQKTYTFSDPTQTTKTLTLKIPKDYSTVISQSDGITYDDATETFTINFENAAGSSKQIIVE</sequence>
<reference evidence="7 8" key="1">
    <citation type="submission" date="2018-10" db="EMBL/GenBank/DDBJ databases">
        <title>Genotypes and phenotypes of Enterococci isolated from broiler chickens.</title>
        <authorList>
            <person name="Muhammad A.R."/>
            <person name="Diarra M.S."/>
        </authorList>
    </citation>
    <scope>NUCLEOTIDE SEQUENCE [LARGE SCALE GENOMIC DNA]</scope>
    <source>
        <strain evidence="7 8">P7 C A21</strain>
    </source>
</reference>
<gene>
    <name evidence="7" type="ORF">EGW70_11530</name>
</gene>
<dbReference type="Gene3D" id="1.50.10.100">
    <property type="entry name" value="Chondroitin AC/alginate lyase"/>
    <property type="match status" value="1"/>
</dbReference>
<dbReference type="RefSeq" id="WP_002386163.1">
    <property type="nucleotide sequence ID" value="NZ_AP025270.1"/>
</dbReference>
<evidence type="ECO:0000313" key="7">
    <source>
        <dbReference type="EMBL" id="ROY47880.1"/>
    </source>
</evidence>
<dbReference type="SUPFAM" id="SSF49863">
    <property type="entry name" value="Hyaluronate lyase-like, C-terminal domain"/>
    <property type="match status" value="1"/>
</dbReference>
<dbReference type="InterPro" id="IPR008929">
    <property type="entry name" value="Chondroitin_lyas"/>
</dbReference>
<evidence type="ECO:0000313" key="8">
    <source>
        <dbReference type="Proteomes" id="UP000275941"/>
    </source>
</evidence>
<dbReference type="SUPFAM" id="SSF74650">
    <property type="entry name" value="Galactose mutarotase-like"/>
    <property type="match status" value="1"/>
</dbReference>
<dbReference type="EMBL" id="RKOR01000036">
    <property type="protein sequence ID" value="ROY47880.1"/>
    <property type="molecule type" value="Genomic_DNA"/>
</dbReference>
<organism evidence="7 8">
    <name type="scientific">Enterococcus faecalis</name>
    <name type="common">Streptococcus faecalis</name>
    <dbReference type="NCBI Taxonomy" id="1351"/>
    <lineage>
        <taxon>Bacteria</taxon>
        <taxon>Bacillati</taxon>
        <taxon>Bacillota</taxon>
        <taxon>Bacilli</taxon>
        <taxon>Lactobacillales</taxon>
        <taxon>Enterococcaceae</taxon>
        <taxon>Enterococcus</taxon>
    </lineage>
</organism>
<evidence type="ECO:0000256" key="3">
    <source>
        <dbReference type="ARBA" id="ARBA00023239"/>
    </source>
</evidence>
<dbReference type="OrthoDB" id="6636047at2"/>
<dbReference type="InterPro" id="IPR014718">
    <property type="entry name" value="GH-type_carb-bd"/>
</dbReference>
<proteinExistence type="inferred from homology"/>
<dbReference type="AlphaFoldDB" id="A0A3N3FKA3"/>
<feature type="domain" description="Polysaccharide lyase 8 N-terminal alpha-helical" evidence="6">
    <location>
        <begin position="241"/>
        <end position="572"/>
    </location>
</feature>
<evidence type="ECO:0000259" key="4">
    <source>
        <dbReference type="Pfam" id="PF02278"/>
    </source>
</evidence>
<dbReference type="PANTHER" id="PTHR38481">
    <property type="entry name" value="HYALURONATE LYASE"/>
    <property type="match status" value="1"/>
</dbReference>
<dbReference type="InterPro" id="IPR012970">
    <property type="entry name" value="Lyase_8_alpha_N"/>
</dbReference>
<name>A0A3N3FKA3_ENTFL</name>
<dbReference type="SMR" id="A0A3N3FKA3"/>